<evidence type="ECO:0000259" key="3">
    <source>
        <dbReference type="PROSITE" id="PS51278"/>
    </source>
</evidence>
<comment type="caution">
    <text evidence="4">The sequence shown here is derived from an EMBL/GenBank/DDBJ whole genome shotgun (WGS) entry which is preliminary data.</text>
</comment>
<sequence>MCGIVGLFAKTPKYEGRLGTLLAGMLETMSERGPDSAGFAVYSGGDDGMLKLTVRPADAEPLPAFAETYAPRRCGSHAVLTVPLDESETVIAALNEAGAAVVGIGKRMELYKGIGLPAAVAEEFDLSRMTGTHGLGHTRMATESAVTTDGAHPFNTGPDLCLVHNGSLSNHASLRRRLRSEGIAFQTDNDSEVAAGYLTWCLNRGMSLKQALDRALEDLDGFFTFVVGTESGFGVLRDAIACKPAVMAETGDLIAFGSEYRALAGLPGIDTARVWEPEPATVYFWERAA</sequence>
<protein>
    <submittedName>
        <fullName evidence="4">N-methylglutamate synthase subunit A</fullName>
    </submittedName>
</protein>
<dbReference type="RefSeq" id="WP_121940442.1">
    <property type="nucleotide sequence ID" value="NZ_REFR01000017.1"/>
</dbReference>
<evidence type="ECO:0000313" key="4">
    <source>
        <dbReference type="EMBL" id="RMB00623.1"/>
    </source>
</evidence>
<dbReference type="AlphaFoldDB" id="A0A3M0CC68"/>
<dbReference type="InterPro" id="IPR029055">
    <property type="entry name" value="Ntn_hydrolases_N"/>
</dbReference>
<dbReference type="PANTHER" id="PTHR11907">
    <property type="entry name" value="AMIDOPHOSPHORIBOSYLTRANSFERASE"/>
    <property type="match status" value="1"/>
</dbReference>
<dbReference type="Pfam" id="PF13522">
    <property type="entry name" value="GATase_6"/>
    <property type="match status" value="1"/>
</dbReference>
<dbReference type="SUPFAM" id="SSF56235">
    <property type="entry name" value="N-terminal nucleophile aminohydrolases (Ntn hydrolases)"/>
    <property type="match status" value="1"/>
</dbReference>
<organism evidence="4 5">
    <name type="scientific">Eilatimonas milleporae</name>
    <dbReference type="NCBI Taxonomy" id="911205"/>
    <lineage>
        <taxon>Bacteria</taxon>
        <taxon>Pseudomonadati</taxon>
        <taxon>Pseudomonadota</taxon>
        <taxon>Alphaproteobacteria</taxon>
        <taxon>Kordiimonadales</taxon>
        <taxon>Kordiimonadaceae</taxon>
        <taxon>Eilatimonas</taxon>
    </lineage>
</organism>
<dbReference type="EMBL" id="REFR01000017">
    <property type="protein sequence ID" value="RMB00623.1"/>
    <property type="molecule type" value="Genomic_DNA"/>
</dbReference>
<dbReference type="OrthoDB" id="9763290at2"/>
<accession>A0A3M0CC68</accession>
<dbReference type="Gene3D" id="3.60.20.10">
    <property type="entry name" value="Glutamine Phosphoribosylpyrophosphate, subunit 1, domain 1"/>
    <property type="match status" value="1"/>
</dbReference>
<dbReference type="CDD" id="cd01907">
    <property type="entry name" value="GlxB"/>
    <property type="match status" value="1"/>
</dbReference>
<evidence type="ECO:0000256" key="2">
    <source>
        <dbReference type="ARBA" id="ARBA00022962"/>
    </source>
</evidence>
<proteinExistence type="predicted"/>
<gene>
    <name evidence="4" type="ORF">BXY39_3811</name>
</gene>
<dbReference type="InterPro" id="IPR017932">
    <property type="entry name" value="GATase_2_dom"/>
</dbReference>
<evidence type="ECO:0000256" key="1">
    <source>
        <dbReference type="ARBA" id="ARBA00022679"/>
    </source>
</evidence>
<dbReference type="PROSITE" id="PS51278">
    <property type="entry name" value="GATASE_TYPE_2"/>
    <property type="match status" value="1"/>
</dbReference>
<reference evidence="4 5" key="1">
    <citation type="submission" date="2018-10" db="EMBL/GenBank/DDBJ databases">
        <title>Genomic Encyclopedia of Archaeal and Bacterial Type Strains, Phase II (KMG-II): from individual species to whole genera.</title>
        <authorList>
            <person name="Goeker M."/>
        </authorList>
    </citation>
    <scope>NUCLEOTIDE SEQUENCE [LARGE SCALE GENOMIC DNA]</scope>
    <source>
        <strain evidence="4 5">DSM 25217</strain>
    </source>
</reference>
<keyword evidence="2" id="KW-0315">Glutamine amidotransferase</keyword>
<dbReference type="GO" id="GO:0016740">
    <property type="term" value="F:transferase activity"/>
    <property type="evidence" value="ECO:0007669"/>
    <property type="project" value="UniProtKB-KW"/>
</dbReference>
<keyword evidence="1" id="KW-0808">Transferase</keyword>
<keyword evidence="5" id="KW-1185">Reference proteome</keyword>
<evidence type="ECO:0000313" key="5">
    <source>
        <dbReference type="Proteomes" id="UP000271227"/>
    </source>
</evidence>
<dbReference type="InParanoid" id="A0A3M0CC68"/>
<name>A0A3M0CC68_9PROT</name>
<feature type="domain" description="Glutamine amidotransferase type-2" evidence="3">
    <location>
        <begin position="2"/>
        <end position="288"/>
    </location>
</feature>
<dbReference type="Proteomes" id="UP000271227">
    <property type="component" value="Unassembled WGS sequence"/>
</dbReference>